<keyword evidence="6" id="KW-1185">Reference proteome</keyword>
<dbReference type="STRING" id="1328759.A0A5C2S8H4"/>
<dbReference type="PANTHER" id="PTHR47966:SF51">
    <property type="entry name" value="BETA-SITE APP-CLEAVING ENZYME, ISOFORM A-RELATED"/>
    <property type="match status" value="1"/>
</dbReference>
<dbReference type="InterPro" id="IPR033121">
    <property type="entry name" value="PEPTIDASE_A1"/>
</dbReference>
<dbReference type="GO" id="GO:0006508">
    <property type="term" value="P:proteolysis"/>
    <property type="evidence" value="ECO:0007669"/>
    <property type="project" value="UniProtKB-KW"/>
</dbReference>
<feature type="domain" description="Peptidase A1" evidence="4">
    <location>
        <begin position="148"/>
        <end position="456"/>
    </location>
</feature>
<evidence type="ECO:0000256" key="1">
    <source>
        <dbReference type="ARBA" id="ARBA00007447"/>
    </source>
</evidence>
<evidence type="ECO:0000313" key="5">
    <source>
        <dbReference type="EMBL" id="RPD57616.1"/>
    </source>
</evidence>
<sequence>MLAHYFLPLSLLSLSLTSVQGSPAQAPSPFRLKIRTRSPPIDRRVADGTQTQDDIPTFNDTYAVKEVYAMVVKYIQAYRIINDFNVTTDPDPGADYPQFDLNSVDTQDLSPLQAQDAAPVHTFVPPVGHGAAMVPYTDYISGPMDVLYYGPLALGTPEQSLNFQVDTGSADLWVASNCQNCVNNGFKGRRSSTFKSSTARCALAYGAGNAWGTVSHDTVSIGSLTVQKQAFCAVYKVSSDFNDQPISGLLGLAFRTIATIQQPTFFENLLAQKKLAKSMFSMHMARGQPDGSEVCFGCYDATKATGPVSWHSLISRTYWSLSMDGISAAESRNVPTNLTAAIDSGASLIHMPRRVVDAFYALIPGSYRTDRYGAGFYAYPCNATLKLELSFEGRRYSIHPADFNLGKMDTDTTMCIGTVVEINSDLGDNLAIIGDTFLKSWYSVFDYSGRVGLAPSINNS</sequence>
<evidence type="ECO:0000256" key="2">
    <source>
        <dbReference type="PIRSR" id="PIRSR601461-1"/>
    </source>
</evidence>
<dbReference type="InterPro" id="IPR034164">
    <property type="entry name" value="Pepsin-like_dom"/>
</dbReference>
<evidence type="ECO:0000259" key="4">
    <source>
        <dbReference type="PROSITE" id="PS51767"/>
    </source>
</evidence>
<feature type="active site" evidence="2">
    <location>
        <position position="343"/>
    </location>
</feature>
<gene>
    <name evidence="5" type="ORF">L227DRAFT_227448</name>
</gene>
<accession>A0A5C2S8H4</accession>
<keyword evidence="5" id="KW-0645">Protease</keyword>
<reference evidence="5" key="1">
    <citation type="journal article" date="2018" name="Genome Biol. Evol.">
        <title>Genomics and development of Lentinus tigrinus, a white-rot wood-decaying mushroom with dimorphic fruiting bodies.</title>
        <authorList>
            <person name="Wu B."/>
            <person name="Xu Z."/>
            <person name="Knudson A."/>
            <person name="Carlson A."/>
            <person name="Chen N."/>
            <person name="Kovaka S."/>
            <person name="LaButti K."/>
            <person name="Lipzen A."/>
            <person name="Pennachio C."/>
            <person name="Riley R."/>
            <person name="Schakwitz W."/>
            <person name="Umezawa K."/>
            <person name="Ohm R.A."/>
            <person name="Grigoriev I.V."/>
            <person name="Nagy L.G."/>
            <person name="Gibbons J."/>
            <person name="Hibbett D."/>
        </authorList>
    </citation>
    <scope>NUCLEOTIDE SEQUENCE [LARGE SCALE GENOMIC DNA]</scope>
    <source>
        <strain evidence="5">ALCF2SS1-6</strain>
    </source>
</reference>
<feature type="active site" evidence="2">
    <location>
        <position position="166"/>
    </location>
</feature>
<organism evidence="5 6">
    <name type="scientific">Lentinus tigrinus ALCF2SS1-6</name>
    <dbReference type="NCBI Taxonomy" id="1328759"/>
    <lineage>
        <taxon>Eukaryota</taxon>
        <taxon>Fungi</taxon>
        <taxon>Dikarya</taxon>
        <taxon>Basidiomycota</taxon>
        <taxon>Agaricomycotina</taxon>
        <taxon>Agaricomycetes</taxon>
        <taxon>Polyporales</taxon>
        <taxon>Polyporaceae</taxon>
        <taxon>Lentinus</taxon>
    </lineage>
</organism>
<dbReference type="SUPFAM" id="SSF50630">
    <property type="entry name" value="Acid proteases"/>
    <property type="match status" value="1"/>
</dbReference>
<dbReference type="PRINTS" id="PR00792">
    <property type="entry name" value="PEPSIN"/>
</dbReference>
<dbReference type="EMBL" id="ML122280">
    <property type="protein sequence ID" value="RPD57616.1"/>
    <property type="molecule type" value="Genomic_DNA"/>
</dbReference>
<keyword evidence="5" id="KW-0378">Hydrolase</keyword>
<dbReference type="InterPro" id="IPR021109">
    <property type="entry name" value="Peptidase_aspartic_dom_sf"/>
</dbReference>
<dbReference type="CDD" id="cd05471">
    <property type="entry name" value="pepsin_like"/>
    <property type="match status" value="1"/>
</dbReference>
<protein>
    <submittedName>
        <fullName evidence="5">Acid protease</fullName>
    </submittedName>
</protein>
<feature type="chain" id="PRO_5022780224" evidence="3">
    <location>
        <begin position="22"/>
        <end position="460"/>
    </location>
</feature>
<dbReference type="OrthoDB" id="2747330at2759"/>
<dbReference type="GO" id="GO:0004190">
    <property type="term" value="F:aspartic-type endopeptidase activity"/>
    <property type="evidence" value="ECO:0007669"/>
    <property type="project" value="InterPro"/>
</dbReference>
<dbReference type="FunFam" id="2.40.70.10:FF:000008">
    <property type="entry name" value="Cathepsin D"/>
    <property type="match status" value="1"/>
</dbReference>
<feature type="signal peptide" evidence="3">
    <location>
        <begin position="1"/>
        <end position="21"/>
    </location>
</feature>
<dbReference type="PROSITE" id="PS51767">
    <property type="entry name" value="PEPTIDASE_A1"/>
    <property type="match status" value="1"/>
</dbReference>
<dbReference type="Gene3D" id="2.40.70.10">
    <property type="entry name" value="Acid Proteases"/>
    <property type="match status" value="2"/>
</dbReference>
<dbReference type="PANTHER" id="PTHR47966">
    <property type="entry name" value="BETA-SITE APP-CLEAVING ENZYME, ISOFORM A-RELATED"/>
    <property type="match status" value="1"/>
</dbReference>
<dbReference type="Proteomes" id="UP000313359">
    <property type="component" value="Unassembled WGS sequence"/>
</dbReference>
<name>A0A5C2S8H4_9APHY</name>
<evidence type="ECO:0000256" key="3">
    <source>
        <dbReference type="SAM" id="SignalP"/>
    </source>
</evidence>
<evidence type="ECO:0000313" key="6">
    <source>
        <dbReference type="Proteomes" id="UP000313359"/>
    </source>
</evidence>
<proteinExistence type="inferred from homology"/>
<dbReference type="AlphaFoldDB" id="A0A5C2S8H4"/>
<dbReference type="Pfam" id="PF00026">
    <property type="entry name" value="Asp"/>
    <property type="match status" value="1"/>
</dbReference>
<keyword evidence="3" id="KW-0732">Signal</keyword>
<dbReference type="InterPro" id="IPR001461">
    <property type="entry name" value="Aspartic_peptidase_A1"/>
</dbReference>
<comment type="similarity">
    <text evidence="1">Belongs to the peptidase A1 family.</text>
</comment>